<dbReference type="InterPro" id="IPR003660">
    <property type="entry name" value="HAMP_dom"/>
</dbReference>
<dbReference type="Pfam" id="PF00672">
    <property type="entry name" value="HAMP"/>
    <property type="match status" value="1"/>
</dbReference>
<dbReference type="PRINTS" id="PR00260">
    <property type="entry name" value="CHEMTRNSDUCR"/>
</dbReference>
<dbReference type="RefSeq" id="WP_367639928.1">
    <property type="nucleotide sequence ID" value="NZ_JBFNQN010000013.1"/>
</dbReference>
<evidence type="ECO:0000256" key="2">
    <source>
        <dbReference type="ARBA" id="ARBA00022989"/>
    </source>
</evidence>
<dbReference type="SMART" id="SM00304">
    <property type="entry name" value="HAMP"/>
    <property type="match status" value="1"/>
</dbReference>
<sequence length="554" mass="56104">MRYPFTPDDLHVVGTTGVLAVRPEAPMSLFRNLPVARKLAVAFGVVGLLLAVVVGVGLLRLGTAQENLRTLSSSGVASVDAVGTLRSDFLQVRADVLSLALVPDEAGMAAAKTQLAKDDQTLTDAWTSYLATSPAASAAQQETYTDRLAAYLAVRAQLETLAEANDTTGFITYRTATVNPAAQALSAAVDDLAATEKAAAATMATDGAAAYRQAVLVLSGLGALALLVAVVSAVAVSRSIARPLAQTLVVVEGLAQGRLDLRVEHASRDEVGRLAAATNTSVERLGAVVSQISDNATSLAGSSEELTAVATQLSGGAAESAAQSQVVSAATEEIAANIGTVAAAGEEMTAAIREIAASTADASATAATAVSAAQDAGETIERLGRSSREIGDVVKLITSIAEQTNLLALNATIEAARAGEMGKGFAVVAGEVKELAQQTARATEEIVAKVEATQADASAATEVIAQIGEVIARIDGLQATIAAAVEEQSATTSEMVRNVTEVSGGSAEIAVNISGIAAAAEQTTTSAGHTAATAEEVSRAAAQLRTLVGTFTLR</sequence>
<dbReference type="PANTHER" id="PTHR32089">
    <property type="entry name" value="METHYL-ACCEPTING CHEMOTAXIS PROTEIN MCPB"/>
    <property type="match status" value="1"/>
</dbReference>
<dbReference type="InterPro" id="IPR024478">
    <property type="entry name" value="HlyB_4HB_MCP"/>
</dbReference>
<dbReference type="PROSITE" id="PS50885">
    <property type="entry name" value="HAMP"/>
    <property type="match status" value="1"/>
</dbReference>
<evidence type="ECO:0000256" key="4">
    <source>
        <dbReference type="ARBA" id="ARBA00029447"/>
    </source>
</evidence>
<feature type="transmembrane region" description="Helical" evidence="6">
    <location>
        <begin position="39"/>
        <end position="59"/>
    </location>
</feature>
<dbReference type="Pfam" id="PF00015">
    <property type="entry name" value="MCPsignal"/>
    <property type="match status" value="1"/>
</dbReference>
<evidence type="ECO:0000256" key="5">
    <source>
        <dbReference type="PROSITE-ProRule" id="PRU00284"/>
    </source>
</evidence>
<dbReference type="Proteomes" id="UP001555826">
    <property type="component" value="Unassembled WGS sequence"/>
</dbReference>
<keyword evidence="6" id="KW-0472">Membrane</keyword>
<evidence type="ECO:0000259" key="7">
    <source>
        <dbReference type="PROSITE" id="PS50111"/>
    </source>
</evidence>
<keyword evidence="10" id="KW-1185">Reference proteome</keyword>
<protein>
    <submittedName>
        <fullName evidence="9">Methyl-accepting chemotaxis protein</fullName>
    </submittedName>
</protein>
<feature type="transmembrane region" description="Helical" evidence="6">
    <location>
        <begin position="215"/>
        <end position="236"/>
    </location>
</feature>
<keyword evidence="1 6" id="KW-0812">Transmembrane</keyword>
<keyword evidence="2 6" id="KW-1133">Transmembrane helix</keyword>
<evidence type="ECO:0000313" key="10">
    <source>
        <dbReference type="Proteomes" id="UP001555826"/>
    </source>
</evidence>
<feature type="domain" description="HAMP" evidence="8">
    <location>
        <begin position="238"/>
        <end position="290"/>
    </location>
</feature>
<accession>A0ABV3PC48</accession>
<dbReference type="PROSITE" id="PS50111">
    <property type="entry name" value="CHEMOTAXIS_TRANSDUC_2"/>
    <property type="match status" value="1"/>
</dbReference>
<evidence type="ECO:0000256" key="6">
    <source>
        <dbReference type="SAM" id="Phobius"/>
    </source>
</evidence>
<dbReference type="Gene3D" id="1.10.287.950">
    <property type="entry name" value="Methyl-accepting chemotaxis protein"/>
    <property type="match status" value="1"/>
</dbReference>
<evidence type="ECO:0000256" key="3">
    <source>
        <dbReference type="ARBA" id="ARBA00023224"/>
    </source>
</evidence>
<evidence type="ECO:0000259" key="8">
    <source>
        <dbReference type="PROSITE" id="PS50885"/>
    </source>
</evidence>
<comment type="similarity">
    <text evidence="4">Belongs to the methyl-accepting chemotaxis (MCP) protein family.</text>
</comment>
<reference evidence="9 10" key="1">
    <citation type="submission" date="2024-07" db="EMBL/GenBank/DDBJ databases">
        <authorList>
            <person name="Thanompreechachai J."/>
            <person name="Duangmal K."/>
        </authorList>
    </citation>
    <scope>NUCLEOTIDE SEQUENCE [LARGE SCALE GENOMIC DNA]</scope>
    <source>
        <strain evidence="9 10">KCTC 19886</strain>
    </source>
</reference>
<dbReference type="CDD" id="cd06225">
    <property type="entry name" value="HAMP"/>
    <property type="match status" value="1"/>
</dbReference>
<keyword evidence="3 5" id="KW-0807">Transducer</keyword>
<feature type="domain" description="Methyl-accepting transducer" evidence="7">
    <location>
        <begin position="295"/>
        <end position="538"/>
    </location>
</feature>
<dbReference type="EMBL" id="JBFNQN010000013">
    <property type="protein sequence ID" value="MEW9266802.1"/>
    <property type="molecule type" value="Genomic_DNA"/>
</dbReference>
<dbReference type="InterPro" id="IPR004089">
    <property type="entry name" value="MCPsignal_dom"/>
</dbReference>
<name>A0ABV3PC48_9ACTN</name>
<organism evidence="9 10">
    <name type="scientific">Kineococcus endophyticus</name>
    <dbReference type="NCBI Taxonomy" id="1181883"/>
    <lineage>
        <taxon>Bacteria</taxon>
        <taxon>Bacillati</taxon>
        <taxon>Actinomycetota</taxon>
        <taxon>Actinomycetes</taxon>
        <taxon>Kineosporiales</taxon>
        <taxon>Kineosporiaceae</taxon>
        <taxon>Kineococcus</taxon>
    </lineage>
</organism>
<dbReference type="InterPro" id="IPR004090">
    <property type="entry name" value="Chemotax_Me-accpt_rcpt"/>
</dbReference>
<evidence type="ECO:0000256" key="1">
    <source>
        <dbReference type="ARBA" id="ARBA00022692"/>
    </source>
</evidence>
<gene>
    <name evidence="9" type="ORF">AB1207_18795</name>
</gene>
<dbReference type="SMART" id="SM00283">
    <property type="entry name" value="MA"/>
    <property type="match status" value="1"/>
</dbReference>
<dbReference type="PANTHER" id="PTHR32089:SF112">
    <property type="entry name" value="LYSOZYME-LIKE PROTEIN-RELATED"/>
    <property type="match status" value="1"/>
</dbReference>
<proteinExistence type="inferred from homology"/>
<dbReference type="Pfam" id="PF12729">
    <property type="entry name" value="4HB_MCP_1"/>
    <property type="match status" value="1"/>
</dbReference>
<dbReference type="SUPFAM" id="SSF58104">
    <property type="entry name" value="Methyl-accepting chemotaxis protein (MCP) signaling domain"/>
    <property type="match status" value="1"/>
</dbReference>
<evidence type="ECO:0000313" key="9">
    <source>
        <dbReference type="EMBL" id="MEW9266802.1"/>
    </source>
</evidence>
<comment type="caution">
    <text evidence="9">The sequence shown here is derived from an EMBL/GenBank/DDBJ whole genome shotgun (WGS) entry which is preliminary data.</text>
</comment>